<evidence type="ECO:0000256" key="2">
    <source>
        <dbReference type="ARBA" id="ARBA00022475"/>
    </source>
</evidence>
<dbReference type="SMART" id="SM00283">
    <property type="entry name" value="MA"/>
    <property type="match status" value="1"/>
</dbReference>
<evidence type="ECO:0000313" key="11">
    <source>
        <dbReference type="Proteomes" id="UP000013232"/>
    </source>
</evidence>
<dbReference type="PANTHER" id="PTHR32089:SF112">
    <property type="entry name" value="LYSOZYME-LIKE PROTEIN-RELATED"/>
    <property type="match status" value="1"/>
</dbReference>
<dbReference type="Pfam" id="PF00015">
    <property type="entry name" value="MCPsignal"/>
    <property type="match status" value="1"/>
</dbReference>
<dbReference type="eggNOG" id="COG0840">
    <property type="taxonomic scope" value="Bacteria"/>
</dbReference>
<evidence type="ECO:0000313" key="10">
    <source>
        <dbReference type="EMBL" id="ENO90199.1"/>
    </source>
</evidence>
<dbReference type="CDD" id="cd11386">
    <property type="entry name" value="MCP_signal"/>
    <property type="match status" value="1"/>
</dbReference>
<keyword evidence="4" id="KW-1133">Transmembrane helix</keyword>
<dbReference type="GO" id="GO:0005886">
    <property type="term" value="C:plasma membrane"/>
    <property type="evidence" value="ECO:0007669"/>
    <property type="project" value="UniProtKB-SubCell"/>
</dbReference>
<evidence type="ECO:0000256" key="1">
    <source>
        <dbReference type="ARBA" id="ARBA00004651"/>
    </source>
</evidence>
<evidence type="ECO:0000256" key="6">
    <source>
        <dbReference type="ARBA" id="ARBA00023224"/>
    </source>
</evidence>
<comment type="subcellular location">
    <subcellularLocation>
        <location evidence="1">Cell membrane</location>
        <topology evidence="1">Multi-pass membrane protein</topology>
    </subcellularLocation>
</comment>
<comment type="caution">
    <text evidence="10">The sequence shown here is derived from an EMBL/GenBank/DDBJ whole genome shotgun (WGS) entry which is preliminary data.</text>
</comment>
<feature type="domain" description="Methyl-accepting transducer" evidence="9">
    <location>
        <begin position="266"/>
        <end position="502"/>
    </location>
</feature>
<keyword evidence="3" id="KW-0812">Transmembrane</keyword>
<dbReference type="GO" id="GO:0007165">
    <property type="term" value="P:signal transduction"/>
    <property type="evidence" value="ECO:0007669"/>
    <property type="project" value="UniProtKB-KW"/>
</dbReference>
<name>N6ZDE7_THAL4</name>
<reference evidence="10 11" key="1">
    <citation type="submission" date="2012-09" db="EMBL/GenBank/DDBJ databases">
        <title>Draft Genome Sequences of 6 Strains from Genus Thauera.</title>
        <authorList>
            <person name="Liu B."/>
            <person name="Shapleigh J.P."/>
            <person name="Frostegard A.H."/>
        </authorList>
    </citation>
    <scope>NUCLEOTIDE SEQUENCE [LARGE SCALE GENOMIC DNA]</scope>
    <source>
        <strain evidence="11">47Lol / DSM 12138</strain>
    </source>
</reference>
<dbReference type="Gene3D" id="3.30.450.20">
    <property type="entry name" value="PAS domain"/>
    <property type="match status" value="1"/>
</dbReference>
<keyword evidence="5" id="KW-0472">Membrane</keyword>
<gene>
    <name evidence="10" type="ORF">C666_03035</name>
</gene>
<dbReference type="Gene3D" id="1.10.287.950">
    <property type="entry name" value="Methyl-accepting chemotaxis protein"/>
    <property type="match status" value="1"/>
</dbReference>
<dbReference type="SMART" id="SM01049">
    <property type="entry name" value="Cache_2"/>
    <property type="match status" value="1"/>
</dbReference>
<protein>
    <submittedName>
        <fullName evidence="10">Methyl-accepting chemotaxis sensory transducer with Cache sensor</fullName>
    </submittedName>
</protein>
<dbReference type="GO" id="GO:0006935">
    <property type="term" value="P:chemotaxis"/>
    <property type="evidence" value="ECO:0007669"/>
    <property type="project" value="InterPro"/>
</dbReference>
<organism evidence="10 11">
    <name type="scientific">Thauera linaloolentis (strain DSM 12138 / JCM 21573 / CCUG 41526 / CIP 105981 / IAM 15112 / NBRC 102519 / 47Lol)</name>
    <dbReference type="NCBI Taxonomy" id="1123367"/>
    <lineage>
        <taxon>Bacteria</taxon>
        <taxon>Pseudomonadati</taxon>
        <taxon>Pseudomonadota</taxon>
        <taxon>Betaproteobacteria</taxon>
        <taxon>Rhodocyclales</taxon>
        <taxon>Zoogloeaceae</taxon>
        <taxon>Thauera</taxon>
    </lineage>
</organism>
<dbReference type="InterPro" id="IPR004090">
    <property type="entry name" value="Chemotax_Me-accpt_rcpt"/>
</dbReference>
<evidence type="ECO:0000256" key="7">
    <source>
        <dbReference type="ARBA" id="ARBA00029447"/>
    </source>
</evidence>
<dbReference type="AlphaFoldDB" id="N6ZDE7"/>
<dbReference type="InterPro" id="IPR004089">
    <property type="entry name" value="MCPsignal_dom"/>
</dbReference>
<evidence type="ECO:0000256" key="3">
    <source>
        <dbReference type="ARBA" id="ARBA00022692"/>
    </source>
</evidence>
<dbReference type="PROSITE" id="PS50111">
    <property type="entry name" value="CHEMOTAXIS_TRANSDUC_2"/>
    <property type="match status" value="1"/>
</dbReference>
<comment type="similarity">
    <text evidence="7">Belongs to the methyl-accepting chemotaxis (MCP) protein family.</text>
</comment>
<sequence length="538" mass="57341">MPVAHRLVLVLAIALVGLIVLAADSLYEGRATMEAGYDRAVRGHVEVAHGIVAHFHGLEQSGAMSRDRAQAAAVAALRGLRYEGSEYFWINDSATRIVLHPIRPELEGRNMGEERDADGKYLFREFSRVANESGEGGVDYMWPRPGSDAPQPKMSYVKMFKPWDWIVGTGVYVDDIDREFYASALRFGGIVGGVLVLLTVVAWRVVRSVTTQLGGEPAYAAGIMHRVADGDLRVEVKVAGEADSLLGTLSAMLDKLRNMMGEISQSARQVAGNSHEILEVTRSVSKSSESQTDATAAIAAAVEEMTVSIGQITESAMGAERNSSHSAELADQGAVKAEHAAGEMRAIADTVDEATGRIQHLVKRADEVGAIAGVIKEIAAQTNLLALNAAIEAARAGEQGRGFAVVADEVRKLAERTSTATVQIEQDIAGIQTETQGTVDAMSRVSTQVGSGMTLVLDVTTSLREIASGAAEALQQTRSVAEATAEQRAAATSVAQEVEQIAQMVEGTNVSMHSAVSAVEQLEKLSLDLSEMVARFRV</sequence>
<dbReference type="Proteomes" id="UP000013232">
    <property type="component" value="Unassembled WGS sequence"/>
</dbReference>
<dbReference type="EMBL" id="AMXE01000005">
    <property type="protein sequence ID" value="ENO90199.1"/>
    <property type="molecule type" value="Genomic_DNA"/>
</dbReference>
<evidence type="ECO:0000259" key="9">
    <source>
        <dbReference type="PROSITE" id="PS50111"/>
    </source>
</evidence>
<proteinExistence type="inferred from homology"/>
<evidence type="ECO:0000256" key="8">
    <source>
        <dbReference type="PROSITE-ProRule" id="PRU00284"/>
    </source>
</evidence>
<keyword evidence="6 8" id="KW-0807">Transducer</keyword>
<dbReference type="STRING" id="1123367.GCA_000621305_01013"/>
<dbReference type="FunFam" id="1.10.287.950:FF:000001">
    <property type="entry name" value="Methyl-accepting chemotaxis sensory transducer"/>
    <property type="match status" value="1"/>
</dbReference>
<dbReference type="InterPro" id="IPR033480">
    <property type="entry name" value="sCache_2"/>
</dbReference>
<dbReference type="PANTHER" id="PTHR32089">
    <property type="entry name" value="METHYL-ACCEPTING CHEMOTAXIS PROTEIN MCPB"/>
    <property type="match status" value="1"/>
</dbReference>
<evidence type="ECO:0000256" key="4">
    <source>
        <dbReference type="ARBA" id="ARBA00022989"/>
    </source>
</evidence>
<evidence type="ECO:0000256" key="5">
    <source>
        <dbReference type="ARBA" id="ARBA00023136"/>
    </source>
</evidence>
<dbReference type="GO" id="GO:0004888">
    <property type="term" value="F:transmembrane signaling receptor activity"/>
    <property type="evidence" value="ECO:0007669"/>
    <property type="project" value="InterPro"/>
</dbReference>
<keyword evidence="11" id="KW-1185">Reference proteome</keyword>
<dbReference type="Pfam" id="PF08269">
    <property type="entry name" value="dCache_2"/>
    <property type="match status" value="1"/>
</dbReference>
<keyword evidence="2" id="KW-1003">Cell membrane</keyword>
<dbReference type="SUPFAM" id="SSF58104">
    <property type="entry name" value="Methyl-accepting chemotaxis protein (MCP) signaling domain"/>
    <property type="match status" value="1"/>
</dbReference>
<accession>N6ZDE7</accession>
<dbReference type="PRINTS" id="PR00260">
    <property type="entry name" value="CHEMTRNSDUCR"/>
</dbReference>
<dbReference type="InterPro" id="IPR004010">
    <property type="entry name" value="Double_Cache_2"/>
</dbReference>